<protein>
    <submittedName>
        <fullName evidence="2">5592_t:CDS:1</fullName>
    </submittedName>
</protein>
<dbReference type="OrthoDB" id="10264446at2759"/>
<dbReference type="PANTHER" id="PTHR10257">
    <property type="entry name" value="SERINE/THREONINE PROTEIN PHOSPHATASE 2A PP2A REGULATORY SUBUNIT B"/>
    <property type="match status" value="1"/>
</dbReference>
<dbReference type="Proteomes" id="UP000789508">
    <property type="component" value="Unassembled WGS sequence"/>
</dbReference>
<reference evidence="2" key="1">
    <citation type="submission" date="2021-06" db="EMBL/GenBank/DDBJ databases">
        <authorList>
            <person name="Kallberg Y."/>
            <person name="Tangrot J."/>
            <person name="Rosling A."/>
        </authorList>
    </citation>
    <scope>NUCLEOTIDE SEQUENCE</scope>
    <source>
        <strain evidence="2">FL130A</strain>
    </source>
</reference>
<name>A0A9N9HXD4_9GLOM</name>
<feature type="non-terminal residue" evidence="2">
    <location>
        <position position="248"/>
    </location>
</feature>
<evidence type="ECO:0000313" key="3">
    <source>
        <dbReference type="Proteomes" id="UP000789508"/>
    </source>
</evidence>
<gene>
    <name evidence="2" type="ORF">ALEPTO_LOCUS11907</name>
</gene>
<keyword evidence="3" id="KW-1185">Reference proteome</keyword>
<feature type="region of interest" description="Disordered" evidence="1">
    <location>
        <begin position="169"/>
        <end position="207"/>
    </location>
</feature>
<dbReference type="InterPro" id="IPR002554">
    <property type="entry name" value="PP2A_B56"/>
</dbReference>
<dbReference type="PANTHER" id="PTHR10257:SF3">
    <property type="entry name" value="SERINE_THREONINE-PROTEIN PHOSPHATASE 2A 56 KDA REGULATORY SUBUNIT GAMMA ISOFORM"/>
    <property type="match status" value="1"/>
</dbReference>
<evidence type="ECO:0000313" key="2">
    <source>
        <dbReference type="EMBL" id="CAG8710977.1"/>
    </source>
</evidence>
<accession>A0A9N9HXD4</accession>
<feature type="compositionally biased region" description="Acidic residues" evidence="1">
    <location>
        <begin position="172"/>
        <end position="197"/>
    </location>
</feature>
<dbReference type="InterPro" id="IPR011989">
    <property type="entry name" value="ARM-like"/>
</dbReference>
<dbReference type="AlphaFoldDB" id="A0A9N9HXD4"/>
<dbReference type="GO" id="GO:0019888">
    <property type="term" value="F:protein phosphatase regulator activity"/>
    <property type="evidence" value="ECO:0007669"/>
    <property type="project" value="InterPro"/>
</dbReference>
<dbReference type="GO" id="GO:0000159">
    <property type="term" value="C:protein phosphatase type 2A complex"/>
    <property type="evidence" value="ECO:0007669"/>
    <property type="project" value="InterPro"/>
</dbReference>
<comment type="caution">
    <text evidence="2">The sequence shown here is derived from an EMBL/GenBank/DDBJ whole genome shotgun (WGS) entry which is preliminary data.</text>
</comment>
<organism evidence="2 3">
    <name type="scientific">Ambispora leptoticha</name>
    <dbReference type="NCBI Taxonomy" id="144679"/>
    <lineage>
        <taxon>Eukaryota</taxon>
        <taxon>Fungi</taxon>
        <taxon>Fungi incertae sedis</taxon>
        <taxon>Mucoromycota</taxon>
        <taxon>Glomeromycotina</taxon>
        <taxon>Glomeromycetes</taxon>
        <taxon>Archaeosporales</taxon>
        <taxon>Ambisporaceae</taxon>
        <taxon>Ambispora</taxon>
    </lineage>
</organism>
<dbReference type="InterPro" id="IPR016024">
    <property type="entry name" value="ARM-type_fold"/>
</dbReference>
<sequence length="248" mass="28212">VICGLLRYWPKVNSPKEVMFLNEIEEILDVIEPLEFVKIQIPLFQQIARCVSSPHFQVAERALYYWNNEYIVNLIGDNVNAILPVMFPSLYHNSKAHWNRTIHGLVYNALKLFMEINPALFDECAAQYKQNQETATHNSEGLPLPYPIGGPTITTTLGVEVSVPSYNPYVNDDPENLSSGEEEIEEQVDEENPDDEHGEMRMFDGRPDGVNLFRRKSIIPVDESVLSELERHRSLDDVLNGPPDGTNS</sequence>
<feature type="non-terminal residue" evidence="2">
    <location>
        <position position="1"/>
    </location>
</feature>
<dbReference type="EMBL" id="CAJVPS010022493">
    <property type="protein sequence ID" value="CAG8710977.1"/>
    <property type="molecule type" value="Genomic_DNA"/>
</dbReference>
<feature type="compositionally biased region" description="Basic and acidic residues" evidence="1">
    <location>
        <begin position="198"/>
        <end position="207"/>
    </location>
</feature>
<dbReference type="Pfam" id="PF01603">
    <property type="entry name" value="B56"/>
    <property type="match status" value="1"/>
</dbReference>
<dbReference type="SUPFAM" id="SSF48371">
    <property type="entry name" value="ARM repeat"/>
    <property type="match status" value="1"/>
</dbReference>
<dbReference type="Gene3D" id="1.25.10.10">
    <property type="entry name" value="Leucine-rich Repeat Variant"/>
    <property type="match status" value="1"/>
</dbReference>
<evidence type="ECO:0000256" key="1">
    <source>
        <dbReference type="SAM" id="MobiDB-lite"/>
    </source>
</evidence>
<dbReference type="GO" id="GO:0007165">
    <property type="term" value="P:signal transduction"/>
    <property type="evidence" value="ECO:0007669"/>
    <property type="project" value="InterPro"/>
</dbReference>
<proteinExistence type="predicted"/>